<dbReference type="EMBL" id="LAZR01061440">
    <property type="protein sequence ID" value="KKK63576.1"/>
    <property type="molecule type" value="Genomic_DNA"/>
</dbReference>
<evidence type="ECO:0000313" key="1">
    <source>
        <dbReference type="EMBL" id="KKK63576.1"/>
    </source>
</evidence>
<organism evidence="1">
    <name type="scientific">marine sediment metagenome</name>
    <dbReference type="NCBI Taxonomy" id="412755"/>
    <lineage>
        <taxon>unclassified sequences</taxon>
        <taxon>metagenomes</taxon>
        <taxon>ecological metagenomes</taxon>
    </lineage>
</organism>
<comment type="caution">
    <text evidence="1">The sequence shown here is derived from an EMBL/GenBank/DDBJ whole genome shotgun (WGS) entry which is preliminary data.</text>
</comment>
<dbReference type="AlphaFoldDB" id="A0A0F8ZUD0"/>
<name>A0A0F8ZUD0_9ZZZZ</name>
<protein>
    <submittedName>
        <fullName evidence="1">Uncharacterized protein</fullName>
    </submittedName>
</protein>
<proteinExistence type="predicted"/>
<sequence>MGNHPNDCPDCTDEDSKALHGCRTLDEVLVINMRRVQKKCNLDSSLVPLYEHGFYSGASAVVGLMEMNGVSMVAIQAMLELHLTKRQQAGP</sequence>
<accession>A0A0F8ZUD0</accession>
<gene>
    <name evidence="1" type="ORF">LCGC14_2992890</name>
</gene>
<reference evidence="1" key="1">
    <citation type="journal article" date="2015" name="Nature">
        <title>Complex archaea that bridge the gap between prokaryotes and eukaryotes.</title>
        <authorList>
            <person name="Spang A."/>
            <person name="Saw J.H."/>
            <person name="Jorgensen S.L."/>
            <person name="Zaremba-Niedzwiedzka K."/>
            <person name="Martijn J."/>
            <person name="Lind A.E."/>
            <person name="van Eijk R."/>
            <person name="Schleper C."/>
            <person name="Guy L."/>
            <person name="Ettema T.J."/>
        </authorList>
    </citation>
    <scope>NUCLEOTIDE SEQUENCE</scope>
</reference>